<keyword evidence="5" id="KW-1185">Reference proteome</keyword>
<feature type="region of interest" description="Disordered" evidence="3">
    <location>
        <begin position="357"/>
        <end position="420"/>
    </location>
</feature>
<evidence type="ECO:0000313" key="5">
    <source>
        <dbReference type="Proteomes" id="UP000237481"/>
    </source>
</evidence>
<dbReference type="GO" id="GO:0005634">
    <property type="term" value="C:nucleus"/>
    <property type="evidence" value="ECO:0007669"/>
    <property type="project" value="UniProtKB-SubCell"/>
</dbReference>
<name>A0A2S4L8V2_9HYPO</name>
<organism evidence="4 5">
    <name type="scientific">Tolypocladium paradoxum</name>
    <dbReference type="NCBI Taxonomy" id="94208"/>
    <lineage>
        <taxon>Eukaryota</taxon>
        <taxon>Fungi</taxon>
        <taxon>Dikarya</taxon>
        <taxon>Ascomycota</taxon>
        <taxon>Pezizomycotina</taxon>
        <taxon>Sordariomycetes</taxon>
        <taxon>Hypocreomycetidae</taxon>
        <taxon>Hypocreales</taxon>
        <taxon>Ophiocordycipitaceae</taxon>
        <taxon>Tolypocladium</taxon>
    </lineage>
</organism>
<dbReference type="EMBL" id="PKSG01000095">
    <property type="protein sequence ID" value="POR38862.1"/>
    <property type="molecule type" value="Genomic_DNA"/>
</dbReference>
<feature type="compositionally biased region" description="Gly residues" evidence="3">
    <location>
        <begin position="460"/>
        <end position="470"/>
    </location>
</feature>
<feature type="compositionally biased region" description="Low complexity" evidence="3">
    <location>
        <begin position="711"/>
        <end position="782"/>
    </location>
</feature>
<evidence type="ECO:0000256" key="2">
    <source>
        <dbReference type="ARBA" id="ARBA00023242"/>
    </source>
</evidence>
<feature type="compositionally biased region" description="Polar residues" evidence="3">
    <location>
        <begin position="239"/>
        <end position="248"/>
    </location>
</feature>
<dbReference type="OrthoDB" id="5600002at2759"/>
<feature type="region of interest" description="Disordered" evidence="3">
    <location>
        <begin position="554"/>
        <end position="802"/>
    </location>
</feature>
<dbReference type="PANTHER" id="PTHR12610">
    <property type="entry name" value="SINGLE STRANDED DNA BINDING PROTEIN"/>
    <property type="match status" value="1"/>
</dbReference>
<keyword evidence="2" id="KW-0539">Nucleus</keyword>
<sequence length="862" mass="91622">MAMNPNVGAANMNPMGGPVGGAPMPMMNNVAANPQAAAAAAAARQQQINDNQRGVLNTYIYEYFIRYGMYDCARSLLSSEQQVNVLKDGSIRRRDDGGNAINGADDPMDTDSKDDLDGKLPDDLPPPKLPMPASDTSFLYEWFCLFWDIYNAQRVKGGNGTVNQYVSHTQQQSRLKQNQQQEMLRQIRPGGMDLAAQQQQYQAQMMRNMQNGNVPMGMKQGNLARAAMANNQNPGMMLQQAKQNQMQRDPSGMDANRDRPSSPPTGENAPSPSKRQRIEGAPFNPNQPGAMMANGRPVQGMPGQQLAGNPNAAAAHQMLAANGINPNSLNPQQFQNFVNAPPAAQQKSIATYSQNLQQHHGTQMGNKQMPNAGGPQNQGSPMMPQGPDGSALNAFYNPGDIAGPGGIRPGPGGAQAAPGSNHALQDYQMQLMLLEQQNKKRLMMARQEQDNMPGMPREGVPGGPGQGQGPNGQPFPDASPQAMRSGASPNPAEQMKRGTPQMNNSGIPSPVPEGGQSRGSPNPAMNFMGNHVDPNMAPHFFKGMENNMTAAQAQMNGMRPPSSHPGQPFNGQMNPQQMMAARQQQQQHQQQQQQGQQPQQGQQQGQGAPQQWQQGPNGQMVPQGMQQQNQQVQGTPQQRSMPPPSAPAAGGNNANNRTTASPQQAAAAPPTPNQSNKAAPKKKESKAAKEKVRTRFPSRPSRKTNIHGQRAAAQKKANQNANNAGATPAGDASGEPEAPAAATPIAPVNPGFNKNGQNGAAANAQATSAGPAPNAPAAAPVPQAAPPMPQQGQVDPNQNGAMSMDNFGSMVDFGTMELANPLQSGDVLNDFDFDSFLHEDANEPFDFNGAFPGMEGGEIGAE</sequence>
<evidence type="ECO:0000313" key="4">
    <source>
        <dbReference type="EMBL" id="POR38862.1"/>
    </source>
</evidence>
<accession>A0A2S4L8V2</accession>
<feature type="compositionally biased region" description="Polar residues" evidence="3">
    <location>
        <begin position="264"/>
        <end position="273"/>
    </location>
</feature>
<comment type="subcellular location">
    <subcellularLocation>
        <location evidence="1">Nucleus</location>
    </subcellularLocation>
</comment>
<comment type="caution">
    <text evidence="4">The sequence shown here is derived from an EMBL/GenBank/DDBJ whole genome shotgun (WGS) entry which is preliminary data.</text>
</comment>
<dbReference type="STRING" id="94208.A0A2S4L8V2"/>
<feature type="compositionally biased region" description="Low complexity" evidence="3">
    <location>
        <begin position="572"/>
        <end position="638"/>
    </location>
</feature>
<dbReference type="AlphaFoldDB" id="A0A2S4L8V2"/>
<reference evidence="4 5" key="1">
    <citation type="submission" date="2018-01" db="EMBL/GenBank/DDBJ databases">
        <title>Harnessing the power of phylogenomics to disentangle the directionality and signatures of interkingdom host jumping in the parasitic fungal genus Tolypocladium.</title>
        <authorList>
            <person name="Quandt C.A."/>
            <person name="Patterson W."/>
            <person name="Spatafora J.W."/>
        </authorList>
    </citation>
    <scope>NUCLEOTIDE SEQUENCE [LARGE SCALE GENOMIC DNA]</scope>
    <source>
        <strain evidence="4 5">NRBC 100945</strain>
    </source>
</reference>
<feature type="compositionally biased region" description="Gly residues" evidence="3">
    <location>
        <begin position="402"/>
        <end position="413"/>
    </location>
</feature>
<dbReference type="InterPro" id="IPR006594">
    <property type="entry name" value="LisH"/>
</dbReference>
<feature type="compositionally biased region" description="Polar residues" evidence="3">
    <location>
        <begin position="357"/>
        <end position="380"/>
    </location>
</feature>
<feature type="compositionally biased region" description="Low complexity" evidence="3">
    <location>
        <begin position="647"/>
        <end position="678"/>
    </location>
</feature>
<dbReference type="Proteomes" id="UP000237481">
    <property type="component" value="Unassembled WGS sequence"/>
</dbReference>
<gene>
    <name evidence="4" type="ORF">TPAR_00946</name>
</gene>
<proteinExistence type="predicted"/>
<evidence type="ECO:0000256" key="3">
    <source>
        <dbReference type="SAM" id="MobiDB-lite"/>
    </source>
</evidence>
<feature type="compositionally biased region" description="Basic and acidic residues" evidence="3">
    <location>
        <begin position="681"/>
        <end position="693"/>
    </location>
</feature>
<feature type="region of interest" description="Disordered" evidence="3">
    <location>
        <begin position="451"/>
        <end position="531"/>
    </location>
</feature>
<protein>
    <submittedName>
        <fullName evidence="4">Uncharacterized protein</fullName>
    </submittedName>
</protein>
<feature type="compositionally biased region" description="Basic and acidic residues" evidence="3">
    <location>
        <begin position="110"/>
        <end position="122"/>
    </location>
</feature>
<feature type="compositionally biased region" description="Basic residues" evidence="3">
    <location>
        <begin position="694"/>
        <end position="705"/>
    </location>
</feature>
<dbReference type="PANTHER" id="PTHR12610:SF12">
    <property type="entry name" value="SEQUENCE-SPECIFIC SINGLE-STRANDED DNA-BINDING PROTEIN, ISOFORM D"/>
    <property type="match status" value="1"/>
</dbReference>
<dbReference type="PROSITE" id="PS50896">
    <property type="entry name" value="LISH"/>
    <property type="match status" value="1"/>
</dbReference>
<evidence type="ECO:0000256" key="1">
    <source>
        <dbReference type="ARBA" id="ARBA00004123"/>
    </source>
</evidence>
<dbReference type="GO" id="GO:0045944">
    <property type="term" value="P:positive regulation of transcription by RNA polymerase II"/>
    <property type="evidence" value="ECO:0007669"/>
    <property type="project" value="TreeGrafter"/>
</dbReference>
<feature type="region of interest" description="Disordered" evidence="3">
    <location>
        <begin position="88"/>
        <end position="129"/>
    </location>
</feature>
<feature type="region of interest" description="Disordered" evidence="3">
    <location>
        <begin position="239"/>
        <end position="294"/>
    </location>
</feature>